<feature type="binding site" evidence="8">
    <location>
        <position position="46"/>
    </location>
    <ligand>
        <name>substrate</name>
    </ligand>
</feature>
<feature type="binding site" evidence="8">
    <location>
        <position position="59"/>
    </location>
    <ligand>
        <name>Mg(2+)</name>
        <dbReference type="ChEBI" id="CHEBI:18420"/>
    </ligand>
</feature>
<dbReference type="CDD" id="cd01335">
    <property type="entry name" value="Radical_SAM"/>
    <property type="match status" value="1"/>
</dbReference>
<feature type="binding site" evidence="8">
    <location>
        <begin position="56"/>
        <end position="58"/>
    </location>
    <ligand>
        <name>S-adenosyl-L-methionine</name>
        <dbReference type="ChEBI" id="CHEBI:59789"/>
    </ligand>
</feature>
<keyword evidence="4 8" id="KW-0460">Magnesium</keyword>
<gene>
    <name evidence="8" type="primary">queE</name>
    <name evidence="10" type="ORF">FRUB_08531</name>
</gene>
<organism evidence="10 11">
    <name type="scientific">Fimbriiglobus ruber</name>
    <dbReference type="NCBI Taxonomy" id="1908690"/>
    <lineage>
        <taxon>Bacteria</taxon>
        <taxon>Pseudomonadati</taxon>
        <taxon>Planctomycetota</taxon>
        <taxon>Planctomycetia</taxon>
        <taxon>Gemmatales</taxon>
        <taxon>Gemmataceae</taxon>
        <taxon>Fimbriiglobus</taxon>
    </lineage>
</organism>
<comment type="cofactor">
    <cofactor evidence="8">
        <name>S-adenosyl-L-methionine</name>
        <dbReference type="ChEBI" id="CHEBI:59789"/>
    </cofactor>
    <text evidence="8">Binds 1 S-adenosyl-L-methionine per subunit.</text>
</comment>
<dbReference type="GO" id="GO:0000287">
    <property type="term" value="F:magnesium ion binding"/>
    <property type="evidence" value="ECO:0007669"/>
    <property type="project" value="UniProtKB-UniRule"/>
</dbReference>
<dbReference type="PIRSF" id="PIRSF000370">
    <property type="entry name" value="QueE"/>
    <property type="match status" value="1"/>
</dbReference>
<keyword evidence="2 8" id="KW-0949">S-adenosyl-L-methionine</keyword>
<keyword evidence="6 8" id="KW-0411">Iron-sulfur</keyword>
<keyword evidence="7 8" id="KW-0456">Lyase</keyword>
<evidence type="ECO:0000259" key="9">
    <source>
        <dbReference type="PROSITE" id="PS51918"/>
    </source>
</evidence>
<evidence type="ECO:0000313" key="10">
    <source>
        <dbReference type="EMBL" id="OWK35968.1"/>
    </source>
</evidence>
<dbReference type="GO" id="GO:0016840">
    <property type="term" value="F:carbon-nitrogen lyase activity"/>
    <property type="evidence" value="ECO:0007669"/>
    <property type="project" value="UniProtKB-UniRule"/>
</dbReference>
<evidence type="ECO:0000256" key="4">
    <source>
        <dbReference type="ARBA" id="ARBA00022842"/>
    </source>
</evidence>
<keyword evidence="1 8" id="KW-0004">4Fe-4S</keyword>
<reference evidence="11" key="1">
    <citation type="submission" date="2017-06" db="EMBL/GenBank/DDBJ databases">
        <title>Genome analysis of Fimbriiglobus ruber SP5, the first member of the order Planctomycetales with confirmed chitinolytic capability.</title>
        <authorList>
            <person name="Ravin N.V."/>
            <person name="Rakitin A.L."/>
            <person name="Ivanova A.A."/>
            <person name="Beletsky A.V."/>
            <person name="Kulichevskaya I.S."/>
            <person name="Mardanov A.V."/>
            <person name="Dedysh S.N."/>
        </authorList>
    </citation>
    <scope>NUCLEOTIDE SEQUENCE [LARGE SCALE GENOMIC DNA]</scope>
    <source>
        <strain evidence="11">SP5</strain>
    </source>
</reference>
<accession>A0A225DBR5</accession>
<dbReference type="UniPathway" id="UPA00391"/>
<dbReference type="InterPro" id="IPR058240">
    <property type="entry name" value="rSAM_sf"/>
</dbReference>
<dbReference type="EC" id="4.3.99.3" evidence="8"/>
<keyword evidence="5 8" id="KW-0408">Iron</keyword>
<comment type="pathway">
    <text evidence="8">Purine metabolism; 7-cyano-7-deazaguanine biosynthesis.</text>
</comment>
<evidence type="ECO:0000256" key="3">
    <source>
        <dbReference type="ARBA" id="ARBA00022723"/>
    </source>
</evidence>
<evidence type="ECO:0000313" key="11">
    <source>
        <dbReference type="Proteomes" id="UP000214646"/>
    </source>
</evidence>
<dbReference type="InterPro" id="IPR007197">
    <property type="entry name" value="rSAM"/>
</dbReference>
<evidence type="ECO:0000256" key="6">
    <source>
        <dbReference type="ARBA" id="ARBA00023014"/>
    </source>
</evidence>
<keyword evidence="3 8" id="KW-0479">Metal-binding</keyword>
<dbReference type="EMBL" id="NIDE01000017">
    <property type="protein sequence ID" value="OWK35968.1"/>
    <property type="molecule type" value="Genomic_DNA"/>
</dbReference>
<dbReference type="SFLD" id="SFLDS00029">
    <property type="entry name" value="Radical_SAM"/>
    <property type="match status" value="1"/>
</dbReference>
<proteinExistence type="inferred from homology"/>
<comment type="cofactor">
    <cofactor evidence="8">
        <name>[4Fe-4S] cluster</name>
        <dbReference type="ChEBI" id="CHEBI:49883"/>
    </cofactor>
    <text evidence="8">Binds 1 [4Fe-4S] cluster. The cluster is coordinated with 3 cysteines and an exchangeable S-adenosyl-L-methionine.</text>
</comment>
<dbReference type="InterPro" id="IPR013785">
    <property type="entry name" value="Aldolase_TIM"/>
</dbReference>
<comment type="cofactor">
    <cofactor evidence="8">
        <name>Mg(2+)</name>
        <dbReference type="ChEBI" id="CHEBI:18420"/>
    </cofactor>
</comment>
<name>A0A225DBR5_9BACT</name>
<dbReference type="PROSITE" id="PS51918">
    <property type="entry name" value="RADICAL_SAM"/>
    <property type="match status" value="1"/>
</dbReference>
<dbReference type="OrthoDB" id="9792276at2"/>
<protein>
    <recommendedName>
        <fullName evidence="8">7-carboxy-7-deazaguanine synthase</fullName>
        <shortName evidence="8">CDG synthase</shortName>
        <ecNumber evidence="8">4.3.99.3</ecNumber>
    </recommendedName>
    <alternativeName>
        <fullName evidence="8">Queuosine biosynthesis protein QueE</fullName>
    </alternativeName>
</protein>
<dbReference type="Proteomes" id="UP000214646">
    <property type="component" value="Unassembled WGS sequence"/>
</dbReference>
<dbReference type="PANTHER" id="PTHR42836:SF1">
    <property type="entry name" value="7-CARBOXY-7-DEAZAGUANINE SYNTHASE"/>
    <property type="match status" value="1"/>
</dbReference>
<feature type="domain" description="Radical SAM core" evidence="9">
    <location>
        <begin position="37"/>
        <end position="227"/>
    </location>
</feature>
<dbReference type="GO" id="GO:0051539">
    <property type="term" value="F:4 iron, 4 sulfur cluster binding"/>
    <property type="evidence" value="ECO:0007669"/>
    <property type="project" value="UniProtKB-UniRule"/>
</dbReference>
<feature type="binding site" evidence="8">
    <location>
        <position position="57"/>
    </location>
    <ligand>
        <name>[4Fe-4S] cluster</name>
        <dbReference type="ChEBI" id="CHEBI:49883"/>
        <note>4Fe-4S-S-AdoMet</note>
    </ligand>
</feature>
<dbReference type="SUPFAM" id="SSF102114">
    <property type="entry name" value="Radical SAM enzymes"/>
    <property type="match status" value="1"/>
</dbReference>
<comment type="catalytic activity">
    <reaction evidence="8">
        <text>6-carboxy-5,6,7,8-tetrahydropterin + H(+) = 7-carboxy-7-carbaguanine + NH4(+)</text>
        <dbReference type="Rhea" id="RHEA:27974"/>
        <dbReference type="ChEBI" id="CHEBI:15378"/>
        <dbReference type="ChEBI" id="CHEBI:28938"/>
        <dbReference type="ChEBI" id="CHEBI:61032"/>
        <dbReference type="ChEBI" id="CHEBI:61036"/>
        <dbReference type="EC" id="4.3.99.3"/>
    </reaction>
</comment>
<dbReference type="HAMAP" id="MF_00917">
    <property type="entry name" value="QueE"/>
    <property type="match status" value="1"/>
</dbReference>
<dbReference type="PANTHER" id="PTHR42836">
    <property type="entry name" value="7-CARBOXY-7-DEAZAGUANINE SYNTHASE"/>
    <property type="match status" value="1"/>
</dbReference>
<sequence>MIALPSTTHRVAPLQSVPPGNLLIHEIYLSVQGESTFAGLPCVFVRTTVCDLRCVWCDTPHAFTRGEQMTRADVLARALAFDCPLVELTGGEPLLQPAVLPLMTDLCDAGKTVLLETSGAHPVGPVDPRVHIIMDLKCPDSGECDRNLWANLDVLKPTDQIKFVIASRRDWDWAADTIRAHNLDKRFHVLVGTVFGDATPRDLVEWLLASGLNIRMQLQMHKYIWDPAARGV</sequence>
<evidence type="ECO:0000256" key="1">
    <source>
        <dbReference type="ARBA" id="ARBA00022485"/>
    </source>
</evidence>
<dbReference type="RefSeq" id="WP_088259049.1">
    <property type="nucleotide sequence ID" value="NZ_NIDE01000017.1"/>
</dbReference>
<keyword evidence="11" id="KW-1185">Reference proteome</keyword>
<dbReference type="Gene3D" id="3.20.20.70">
    <property type="entry name" value="Aldolase class I"/>
    <property type="match status" value="1"/>
</dbReference>
<comment type="caution">
    <text evidence="10">The sequence shown here is derived from an EMBL/GenBank/DDBJ whole genome shotgun (WGS) entry which is preliminary data.</text>
</comment>
<dbReference type="InterPro" id="IPR024924">
    <property type="entry name" value="7-CO-7-deazaguanine_synth-like"/>
</dbReference>
<feature type="binding site" evidence="8">
    <location>
        <position position="50"/>
    </location>
    <ligand>
        <name>[4Fe-4S] cluster</name>
        <dbReference type="ChEBI" id="CHEBI:49883"/>
        <note>4Fe-4S-S-AdoMet</note>
    </ligand>
</feature>
<comment type="similarity">
    <text evidence="8">Belongs to the radical SAM superfamily. 7-carboxy-7-deazaguanine synthase family.</text>
</comment>
<evidence type="ECO:0000256" key="8">
    <source>
        <dbReference type="HAMAP-Rule" id="MF_00917"/>
    </source>
</evidence>
<comment type="subunit">
    <text evidence="8">Homodimer.</text>
</comment>
<comment type="caution">
    <text evidence="8">Lacks conserved residue(s) required for the propagation of feature annotation.</text>
</comment>
<evidence type="ECO:0000256" key="5">
    <source>
        <dbReference type="ARBA" id="ARBA00023004"/>
    </source>
</evidence>
<evidence type="ECO:0000256" key="7">
    <source>
        <dbReference type="ARBA" id="ARBA00023239"/>
    </source>
</evidence>
<dbReference type="GO" id="GO:1904047">
    <property type="term" value="F:S-adenosyl-L-methionine binding"/>
    <property type="evidence" value="ECO:0007669"/>
    <property type="project" value="UniProtKB-UniRule"/>
</dbReference>
<feature type="binding site" evidence="8">
    <location>
        <position position="89"/>
    </location>
    <ligand>
        <name>substrate</name>
    </ligand>
</feature>
<feature type="binding site" evidence="8">
    <location>
        <position position="54"/>
    </location>
    <ligand>
        <name>[4Fe-4S] cluster</name>
        <dbReference type="ChEBI" id="CHEBI:49883"/>
        <note>4Fe-4S-S-AdoMet</note>
    </ligand>
</feature>
<dbReference type="Pfam" id="PF04055">
    <property type="entry name" value="Radical_SAM"/>
    <property type="match status" value="1"/>
</dbReference>
<evidence type="ECO:0000256" key="2">
    <source>
        <dbReference type="ARBA" id="ARBA00022691"/>
    </source>
</evidence>
<comment type="function">
    <text evidence="8">Catalyzes the complex heterocyclic radical-mediated conversion of 6-carboxy-5,6,7,8-tetrahydropterin (CPH4) to 7-carboxy-7-deazaguanine (CDG), a step common to the biosynthetic pathways of all 7-deazapurine-containing compounds.</text>
</comment>
<feature type="binding site" evidence="8">
    <location>
        <begin position="31"/>
        <end position="33"/>
    </location>
    <ligand>
        <name>substrate</name>
    </ligand>
</feature>
<dbReference type="GO" id="GO:0008616">
    <property type="term" value="P:tRNA queuosine(34) biosynthetic process"/>
    <property type="evidence" value="ECO:0007669"/>
    <property type="project" value="UniProtKB-UniRule"/>
</dbReference>
<dbReference type="AlphaFoldDB" id="A0A225DBR5"/>
<keyword evidence="8" id="KW-0671">Queuosine biosynthesis</keyword>
<feature type="binding site" evidence="8">
    <location>
        <position position="91"/>
    </location>
    <ligand>
        <name>S-adenosyl-L-methionine</name>
        <dbReference type="ChEBI" id="CHEBI:59789"/>
    </ligand>
</feature>